<evidence type="ECO:0000313" key="2">
    <source>
        <dbReference type="EMBL" id="SCB47735.1"/>
    </source>
</evidence>
<organism evidence="2 3">
    <name type="scientific">Bradyrhizobium yuanmingense</name>
    <dbReference type="NCBI Taxonomy" id="108015"/>
    <lineage>
        <taxon>Bacteria</taxon>
        <taxon>Pseudomonadati</taxon>
        <taxon>Pseudomonadota</taxon>
        <taxon>Alphaproteobacteria</taxon>
        <taxon>Hyphomicrobiales</taxon>
        <taxon>Nitrobacteraceae</taxon>
        <taxon>Bradyrhizobium</taxon>
    </lineage>
</organism>
<reference evidence="2 3" key="1">
    <citation type="submission" date="2016-08" db="EMBL/GenBank/DDBJ databases">
        <authorList>
            <person name="Seilhamer J.J."/>
        </authorList>
    </citation>
    <scope>NUCLEOTIDE SEQUENCE [LARGE SCALE GENOMIC DNA]</scope>
    <source>
        <strain evidence="2 3">CCBAU 10071</strain>
    </source>
</reference>
<dbReference type="AlphaFoldDB" id="A0A1C3X6B1"/>
<keyword evidence="1" id="KW-0732">Signal</keyword>
<feature type="signal peptide" evidence="1">
    <location>
        <begin position="1"/>
        <end position="23"/>
    </location>
</feature>
<name>A0A1C3X6B1_9BRAD</name>
<dbReference type="Proteomes" id="UP000183174">
    <property type="component" value="Unassembled WGS sequence"/>
</dbReference>
<feature type="chain" id="PRO_5008686254" evidence="1">
    <location>
        <begin position="24"/>
        <end position="47"/>
    </location>
</feature>
<gene>
    <name evidence="2" type="ORF">GA0061099_1009296</name>
</gene>
<evidence type="ECO:0000313" key="3">
    <source>
        <dbReference type="Proteomes" id="UP000183174"/>
    </source>
</evidence>
<proteinExistence type="predicted"/>
<protein>
    <submittedName>
        <fullName evidence="2">Simple sugar transport system substrate-binding protein</fullName>
    </submittedName>
</protein>
<sequence length="47" mass="4665">MPPKALCATSAMAALLLATPASAQLTIGFSQIGSESGWRAAETSVSA</sequence>
<accession>A0A1C3X6B1</accession>
<evidence type="ECO:0000256" key="1">
    <source>
        <dbReference type="SAM" id="SignalP"/>
    </source>
</evidence>
<dbReference type="EMBL" id="FMAE01000009">
    <property type="protein sequence ID" value="SCB47735.1"/>
    <property type="molecule type" value="Genomic_DNA"/>
</dbReference>
<keyword evidence="2" id="KW-0762">Sugar transport</keyword>
<keyword evidence="2" id="KW-0813">Transport</keyword>